<keyword evidence="6" id="KW-1185">Reference proteome</keyword>
<dbReference type="Proteomes" id="UP001597417">
    <property type="component" value="Unassembled WGS sequence"/>
</dbReference>
<dbReference type="SUPFAM" id="SSF56801">
    <property type="entry name" value="Acetyl-CoA synthetase-like"/>
    <property type="match status" value="1"/>
</dbReference>
<dbReference type="InterPro" id="IPR025110">
    <property type="entry name" value="AMP-bd_C"/>
</dbReference>
<proteinExistence type="inferred from homology"/>
<evidence type="ECO:0000256" key="1">
    <source>
        <dbReference type="ARBA" id="ARBA00006432"/>
    </source>
</evidence>
<comment type="caution">
    <text evidence="5">The sequence shown here is derived from an EMBL/GenBank/DDBJ whole genome shotgun (WGS) entry which is preliminary data.</text>
</comment>
<sequence length="518" mass="56522">MTIRAVTDAEIRELTDSGVWRSEKLYHVLDENAARHGDRLAVADGHRRLTYRQFADATQLLAGWLSGLGLPPGSVVAVQSRSSALIPLMHFACDRADLTFLPLSDAWRSREIGHLLKKSAARVFISPPDSEHFSYSGMMAELRGELPDLDVVAVSTSLDEIVAGSTPIRGSHQASPNEPRMCMVTSGTSGLPKISLYTDNNLWYFLTTYVRTLEQDGPEVFVNLAPANTGSTGYLFPILTPLLFGSTSVMLEHWNPVVALDLMEREKVAVAVAVPTQVIKLLDVAKNRRIDLSTLRGVTTAGAPLAPEVAAEVERAFGCKILPMYGATDGGVPAFTTVSDPAEKRYVSVGKIIPNTEFRLSAEGEVQWRNPIKTLGYFNDDTQTEAAFTPDGLYRSGDLGKLDEDGYLRIVGRAKDLIIRGGQNISPREIEDVVVGMEDIAEAAVVGIPDAVYGERVCLCVVPKEPGLPLDRVAGYLRDRGLPEFMIPERMVEFPEFPVNSGGKVSKVDLRASVLERP</sequence>
<evidence type="ECO:0000256" key="2">
    <source>
        <dbReference type="ARBA" id="ARBA00022598"/>
    </source>
</evidence>
<dbReference type="EMBL" id="JBHUKR010000023">
    <property type="protein sequence ID" value="MFD2421884.1"/>
    <property type="molecule type" value="Genomic_DNA"/>
</dbReference>
<accession>A0ABW5G3J8</accession>
<evidence type="ECO:0000259" key="3">
    <source>
        <dbReference type="Pfam" id="PF00501"/>
    </source>
</evidence>
<name>A0ABW5G3J8_9PSEU</name>
<comment type="similarity">
    <text evidence="1">Belongs to the ATP-dependent AMP-binding enzyme family.</text>
</comment>
<feature type="domain" description="AMP-binding enzyme C-terminal" evidence="4">
    <location>
        <begin position="429"/>
        <end position="504"/>
    </location>
</feature>
<evidence type="ECO:0000313" key="6">
    <source>
        <dbReference type="Proteomes" id="UP001597417"/>
    </source>
</evidence>
<evidence type="ECO:0000259" key="4">
    <source>
        <dbReference type="Pfam" id="PF13193"/>
    </source>
</evidence>
<dbReference type="PANTHER" id="PTHR43201:SF5">
    <property type="entry name" value="MEDIUM-CHAIN ACYL-COA LIGASE ACSF2, MITOCHONDRIAL"/>
    <property type="match status" value="1"/>
</dbReference>
<gene>
    <name evidence="5" type="ORF">ACFSXZ_36705</name>
</gene>
<dbReference type="Gene3D" id="3.40.50.12780">
    <property type="entry name" value="N-terminal domain of ligase-like"/>
    <property type="match status" value="1"/>
</dbReference>
<dbReference type="InterPro" id="IPR045851">
    <property type="entry name" value="AMP-bd_C_sf"/>
</dbReference>
<dbReference type="Pfam" id="PF00501">
    <property type="entry name" value="AMP-binding"/>
    <property type="match status" value="1"/>
</dbReference>
<protein>
    <submittedName>
        <fullName evidence="5">Class I adenylate-forming enzyme family protein</fullName>
    </submittedName>
</protein>
<dbReference type="Gene3D" id="3.30.300.30">
    <property type="match status" value="1"/>
</dbReference>
<organism evidence="5 6">
    <name type="scientific">Amycolatopsis pigmentata</name>
    <dbReference type="NCBI Taxonomy" id="450801"/>
    <lineage>
        <taxon>Bacteria</taxon>
        <taxon>Bacillati</taxon>
        <taxon>Actinomycetota</taxon>
        <taxon>Actinomycetes</taxon>
        <taxon>Pseudonocardiales</taxon>
        <taxon>Pseudonocardiaceae</taxon>
        <taxon>Amycolatopsis</taxon>
    </lineage>
</organism>
<reference evidence="6" key="1">
    <citation type="journal article" date="2019" name="Int. J. Syst. Evol. Microbiol.">
        <title>The Global Catalogue of Microorganisms (GCM) 10K type strain sequencing project: providing services to taxonomists for standard genome sequencing and annotation.</title>
        <authorList>
            <consortium name="The Broad Institute Genomics Platform"/>
            <consortium name="The Broad Institute Genome Sequencing Center for Infectious Disease"/>
            <person name="Wu L."/>
            <person name="Ma J."/>
        </authorList>
    </citation>
    <scope>NUCLEOTIDE SEQUENCE [LARGE SCALE GENOMIC DNA]</scope>
    <source>
        <strain evidence="6">CGMCC 4.7645</strain>
    </source>
</reference>
<dbReference type="InterPro" id="IPR000873">
    <property type="entry name" value="AMP-dep_synth/lig_dom"/>
</dbReference>
<dbReference type="RefSeq" id="WP_378270701.1">
    <property type="nucleotide sequence ID" value="NZ_JBHUKR010000023.1"/>
</dbReference>
<feature type="domain" description="AMP-dependent synthetase/ligase" evidence="3">
    <location>
        <begin position="29"/>
        <end position="361"/>
    </location>
</feature>
<keyword evidence="2" id="KW-0436">Ligase</keyword>
<dbReference type="Pfam" id="PF13193">
    <property type="entry name" value="AMP-binding_C"/>
    <property type="match status" value="1"/>
</dbReference>
<dbReference type="PANTHER" id="PTHR43201">
    <property type="entry name" value="ACYL-COA SYNTHETASE"/>
    <property type="match status" value="1"/>
</dbReference>
<dbReference type="InterPro" id="IPR042099">
    <property type="entry name" value="ANL_N_sf"/>
</dbReference>
<evidence type="ECO:0000313" key="5">
    <source>
        <dbReference type="EMBL" id="MFD2421884.1"/>
    </source>
</evidence>